<protein>
    <submittedName>
        <fullName evidence="2">Ovule protein</fullName>
    </submittedName>
</protein>
<evidence type="ECO:0000313" key="3">
    <source>
        <dbReference type="Proteomes" id="UP001604277"/>
    </source>
</evidence>
<dbReference type="AlphaFoldDB" id="A0ABD1PL48"/>
<dbReference type="Pfam" id="PF04720">
    <property type="entry name" value="PDDEXK_6"/>
    <property type="match status" value="1"/>
</dbReference>
<dbReference type="EMBL" id="JBFOLJ010000018">
    <property type="protein sequence ID" value="KAL2464627.1"/>
    <property type="molecule type" value="Genomic_DNA"/>
</dbReference>
<name>A0ABD1PL48_9LAMI</name>
<dbReference type="PANTHER" id="PTHR33783">
    <property type="entry name" value="PROTEIN HAIKU1"/>
    <property type="match status" value="1"/>
</dbReference>
<gene>
    <name evidence="2" type="ORF">Fot_52583</name>
</gene>
<comment type="caution">
    <text evidence="2">The sequence shown here is derived from an EMBL/GenBank/DDBJ whole genome shotgun (WGS) entry which is preliminary data.</text>
</comment>
<feature type="compositionally biased region" description="Polar residues" evidence="1">
    <location>
        <begin position="26"/>
        <end position="43"/>
    </location>
</feature>
<organism evidence="2 3">
    <name type="scientific">Forsythia ovata</name>
    <dbReference type="NCBI Taxonomy" id="205694"/>
    <lineage>
        <taxon>Eukaryota</taxon>
        <taxon>Viridiplantae</taxon>
        <taxon>Streptophyta</taxon>
        <taxon>Embryophyta</taxon>
        <taxon>Tracheophyta</taxon>
        <taxon>Spermatophyta</taxon>
        <taxon>Magnoliopsida</taxon>
        <taxon>eudicotyledons</taxon>
        <taxon>Gunneridae</taxon>
        <taxon>Pentapetalae</taxon>
        <taxon>asterids</taxon>
        <taxon>lamiids</taxon>
        <taxon>Lamiales</taxon>
        <taxon>Oleaceae</taxon>
        <taxon>Forsythieae</taxon>
        <taxon>Forsythia</taxon>
    </lineage>
</organism>
<feature type="region of interest" description="Disordered" evidence="1">
    <location>
        <begin position="66"/>
        <end position="89"/>
    </location>
</feature>
<evidence type="ECO:0000313" key="2">
    <source>
        <dbReference type="EMBL" id="KAL2464627.1"/>
    </source>
</evidence>
<dbReference type="InterPro" id="IPR006502">
    <property type="entry name" value="PDDEXK-like"/>
</dbReference>
<dbReference type="PANTHER" id="PTHR33783:SF1">
    <property type="entry name" value="PROTEIN HAIKU1"/>
    <property type="match status" value="1"/>
</dbReference>
<sequence>MDNSNSPGQMDRQTNHLGVNMMGKNINKSPLHQPNFSGAAKQQPQPQVYNINKNDFCSIVQQLIGSPSQESLPRPPQNPTRPASNRLQRIRPLPLALMNRTRLTIHSPMPMPDACTSTPLQDIIVTTLQDLILLRPSMMPEITDSDFDSDPSMHDSNDRFAKQNVRAPVDLPPGNYEFIDVVLSDSKRYFIDMDFASEFVIARPSNLYQPLLQYLSRVYVGKREHLKQILKITSDAAKAIAEEQRHPPSAMVEAPFHAEQVARSVPTNG</sequence>
<keyword evidence="3" id="KW-1185">Reference proteome</keyword>
<evidence type="ECO:0000256" key="1">
    <source>
        <dbReference type="SAM" id="MobiDB-lite"/>
    </source>
</evidence>
<reference evidence="3" key="1">
    <citation type="submission" date="2024-07" db="EMBL/GenBank/DDBJ databases">
        <title>Two chromosome-level genome assemblies of Korean endemic species Abeliophyllum distichum and Forsythia ovata (Oleaceae).</title>
        <authorList>
            <person name="Jang H."/>
        </authorList>
    </citation>
    <scope>NUCLEOTIDE SEQUENCE [LARGE SCALE GENOMIC DNA]</scope>
</reference>
<accession>A0ABD1PL48</accession>
<feature type="region of interest" description="Disordered" evidence="1">
    <location>
        <begin position="24"/>
        <end position="43"/>
    </location>
</feature>
<proteinExistence type="predicted"/>
<dbReference type="Proteomes" id="UP001604277">
    <property type="component" value="Unassembled WGS sequence"/>
</dbReference>
<dbReference type="InterPro" id="IPR039612">
    <property type="entry name" value="VQ_5/9/14"/>
</dbReference>